<feature type="transmembrane region" description="Helical" evidence="5">
    <location>
        <begin position="311"/>
        <end position="335"/>
    </location>
</feature>
<dbReference type="InterPro" id="IPR011701">
    <property type="entry name" value="MFS"/>
</dbReference>
<evidence type="ECO:0000256" key="3">
    <source>
        <dbReference type="ARBA" id="ARBA00022989"/>
    </source>
</evidence>
<evidence type="ECO:0000256" key="1">
    <source>
        <dbReference type="ARBA" id="ARBA00004651"/>
    </source>
</evidence>
<gene>
    <name evidence="6" type="ORF">FN960_10245</name>
</gene>
<dbReference type="InterPro" id="IPR052528">
    <property type="entry name" value="Sugar_transport-like"/>
</dbReference>
<comment type="caution">
    <text evidence="6">The sequence shown here is derived from an EMBL/GenBank/DDBJ whole genome shotgun (WGS) entry which is preliminary data.</text>
</comment>
<name>A0A553ZZ57_9BACI</name>
<dbReference type="InterPro" id="IPR005829">
    <property type="entry name" value="Sugar_transporter_CS"/>
</dbReference>
<dbReference type="Pfam" id="PF07690">
    <property type="entry name" value="MFS_1"/>
    <property type="match status" value="1"/>
</dbReference>
<dbReference type="GO" id="GO:0005886">
    <property type="term" value="C:plasma membrane"/>
    <property type="evidence" value="ECO:0007669"/>
    <property type="project" value="UniProtKB-SubCell"/>
</dbReference>
<dbReference type="Proteomes" id="UP000318521">
    <property type="component" value="Unassembled WGS sequence"/>
</dbReference>
<keyword evidence="2 5" id="KW-0812">Transmembrane</keyword>
<dbReference type="RefSeq" id="WP_143848617.1">
    <property type="nucleotide sequence ID" value="NZ_VLXZ01000005.1"/>
</dbReference>
<dbReference type="EMBL" id="VLXZ01000005">
    <property type="protein sequence ID" value="TSB46723.1"/>
    <property type="molecule type" value="Genomic_DNA"/>
</dbReference>
<feature type="transmembrane region" description="Helical" evidence="5">
    <location>
        <begin position="232"/>
        <end position="250"/>
    </location>
</feature>
<evidence type="ECO:0000313" key="7">
    <source>
        <dbReference type="Proteomes" id="UP000318521"/>
    </source>
</evidence>
<feature type="transmembrane region" description="Helical" evidence="5">
    <location>
        <begin position="83"/>
        <end position="104"/>
    </location>
</feature>
<dbReference type="InterPro" id="IPR036259">
    <property type="entry name" value="MFS_trans_sf"/>
</dbReference>
<protein>
    <submittedName>
        <fullName evidence="6">MFS transporter</fullName>
    </submittedName>
</protein>
<dbReference type="OrthoDB" id="2086294at2"/>
<organism evidence="6 7">
    <name type="scientific">Alkalicoccobacillus porphyridii</name>
    <dbReference type="NCBI Taxonomy" id="2597270"/>
    <lineage>
        <taxon>Bacteria</taxon>
        <taxon>Bacillati</taxon>
        <taxon>Bacillota</taxon>
        <taxon>Bacilli</taxon>
        <taxon>Bacillales</taxon>
        <taxon>Bacillaceae</taxon>
        <taxon>Alkalicoccobacillus</taxon>
    </lineage>
</organism>
<feature type="transmembrane region" description="Helical" evidence="5">
    <location>
        <begin position="355"/>
        <end position="375"/>
    </location>
</feature>
<feature type="transmembrane region" description="Helical" evidence="5">
    <location>
        <begin position="381"/>
        <end position="399"/>
    </location>
</feature>
<accession>A0A553ZZ57</accession>
<evidence type="ECO:0000313" key="6">
    <source>
        <dbReference type="EMBL" id="TSB46723.1"/>
    </source>
</evidence>
<dbReference type="AlphaFoldDB" id="A0A553ZZ57"/>
<dbReference type="PANTHER" id="PTHR23526:SF2">
    <property type="entry name" value="MAJOR FACILITATOR SUPERFAMILY (MFS) PROFILE DOMAIN-CONTAINING PROTEIN"/>
    <property type="match status" value="1"/>
</dbReference>
<comment type="subcellular location">
    <subcellularLocation>
        <location evidence="1">Cell membrane</location>
        <topology evidence="1">Multi-pass membrane protein</topology>
    </subcellularLocation>
</comment>
<feature type="transmembrane region" description="Helical" evidence="5">
    <location>
        <begin position="143"/>
        <end position="167"/>
    </location>
</feature>
<dbReference type="PANTHER" id="PTHR23526">
    <property type="entry name" value="INTEGRAL MEMBRANE TRANSPORT PROTEIN-RELATED"/>
    <property type="match status" value="1"/>
</dbReference>
<evidence type="ECO:0000256" key="5">
    <source>
        <dbReference type="SAM" id="Phobius"/>
    </source>
</evidence>
<feature type="transmembrane region" description="Helical" evidence="5">
    <location>
        <begin position="256"/>
        <end position="274"/>
    </location>
</feature>
<dbReference type="SUPFAM" id="SSF103473">
    <property type="entry name" value="MFS general substrate transporter"/>
    <property type="match status" value="1"/>
</dbReference>
<keyword evidence="3 5" id="KW-1133">Transmembrane helix</keyword>
<keyword evidence="4 5" id="KW-0472">Membrane</keyword>
<evidence type="ECO:0000256" key="2">
    <source>
        <dbReference type="ARBA" id="ARBA00022692"/>
    </source>
</evidence>
<dbReference type="GO" id="GO:0022857">
    <property type="term" value="F:transmembrane transporter activity"/>
    <property type="evidence" value="ECO:0007669"/>
    <property type="project" value="InterPro"/>
</dbReference>
<feature type="transmembrane region" description="Helical" evidence="5">
    <location>
        <begin position="286"/>
        <end position="305"/>
    </location>
</feature>
<feature type="transmembrane region" description="Helical" evidence="5">
    <location>
        <begin position="110"/>
        <end position="131"/>
    </location>
</feature>
<dbReference type="PROSITE" id="PS00217">
    <property type="entry name" value="SUGAR_TRANSPORT_2"/>
    <property type="match status" value="1"/>
</dbReference>
<reference evidence="6 7" key="1">
    <citation type="submission" date="2019-07" db="EMBL/GenBank/DDBJ databases">
        <authorList>
            <person name="Park Y.J."/>
            <person name="Jeong S.E."/>
            <person name="Jung H.S."/>
        </authorList>
    </citation>
    <scope>NUCLEOTIDE SEQUENCE [LARGE SCALE GENOMIC DNA]</scope>
    <source>
        <strain evidence="7">P16(2019)</strain>
    </source>
</reference>
<keyword evidence="7" id="KW-1185">Reference proteome</keyword>
<feature type="transmembrane region" description="Helical" evidence="5">
    <location>
        <begin position="173"/>
        <end position="197"/>
    </location>
</feature>
<evidence type="ECO:0000256" key="4">
    <source>
        <dbReference type="ARBA" id="ARBA00023136"/>
    </source>
</evidence>
<feature type="transmembrane region" description="Helical" evidence="5">
    <location>
        <begin position="20"/>
        <end position="45"/>
    </location>
</feature>
<sequence length="430" mass="47546">MQSKTLSRILGQTELTKDLVMLLVIGGLYALSIALSNTFVNVYLWKQSGKFMDLALYNLAAVTCQPLAFLVAGRLSKKIDRVYVLRIGVAILSLFYFSVLFVGGGSLPKILLLGALIGMGLGFYWLAFNVLTFEVTEPETRDFFNGFLGLLTSFAGMIGPIAAGAIITGLQKSIGYTVIFSVSLTIFLAAVFLSMMLKKRHAKGRFQIKPIIKEKQNNPAWNRILHAHFFQGLREGTFVFVIVVWVYTVTQSELALGTYGLITSATQLIVYYAAGRLIKTKLRKKAILLGGLILYVAIFLIVTHLTYPKLILYGILISIAYPMLLVPYISLTYDVIGKAWKAAEMRVEYMVVRELFLNAGRVISVLLFIFSISFFQESTAIPVLLLLLGAGHAVIYWCVRPIHFNVNTEVSKASVDSQTNEKGETGGSNA</sequence>
<proteinExistence type="predicted"/>
<feature type="transmembrane region" description="Helical" evidence="5">
    <location>
        <begin position="51"/>
        <end position="71"/>
    </location>
</feature>
<dbReference type="Gene3D" id="1.20.1250.20">
    <property type="entry name" value="MFS general substrate transporter like domains"/>
    <property type="match status" value="2"/>
</dbReference>